<keyword evidence="3" id="KW-1185">Reference proteome</keyword>
<comment type="caution">
    <text evidence="2">The sequence shown here is derived from an EMBL/GenBank/DDBJ whole genome shotgun (WGS) entry which is preliminary data.</text>
</comment>
<name>A0A5C8ZBA5_9GAMM</name>
<sequence>MLLLVNLMLYSVWYKPVTENLASTFNQQGEALVNDLAFQATPILHNNNRVALSALLNRVSERENVILASVTFEPKADQATADTLSSKEKPTDQTGIGFQKPIEFSHERLGYAEILLSHDFLMRWKQRAAYSAALFNSLIILGFGLFIYSNHQRQQGQWQQLSGNLHALLPKLAKQLTGSPEQQLKQLFQQLNDPLNQQGEVIRYLQNNPFVTTDRLIEQISLGDDSRYLNVALVSVECQNWEQLIRSYDANQLQHIWQRYESMLIQVGELYDGVILANGLTLAFGLADSDEQYAVNALYAAKVIELAHQKIAQSLKAKAPEFGIAVSTGPAFVSQTLKHGLPLPVVAGDAEAQLAQIRALQPRNQILISEPLLQFKEVNNRVEANLARDITLHNGDRLEVWELDDIKGQSSLLDKQAQVLVETGLHS</sequence>
<dbReference type="SUPFAM" id="SSF55073">
    <property type="entry name" value="Nucleotide cyclase"/>
    <property type="match status" value="1"/>
</dbReference>
<dbReference type="Gene3D" id="3.30.70.1230">
    <property type="entry name" value="Nucleotide cyclase"/>
    <property type="match status" value="1"/>
</dbReference>
<evidence type="ECO:0000313" key="3">
    <source>
        <dbReference type="Proteomes" id="UP000321764"/>
    </source>
</evidence>
<gene>
    <name evidence="2" type="ORF">FME95_06475</name>
</gene>
<evidence type="ECO:0008006" key="4">
    <source>
        <dbReference type="Google" id="ProtNLM"/>
    </source>
</evidence>
<reference evidence="2 3" key="1">
    <citation type="submission" date="2019-07" db="EMBL/GenBank/DDBJ databases">
        <title>Reinekea sp. strain SSH23 genome sequencing and assembly.</title>
        <authorList>
            <person name="Kim I."/>
        </authorList>
    </citation>
    <scope>NUCLEOTIDE SEQUENCE [LARGE SCALE GENOMIC DNA]</scope>
    <source>
        <strain evidence="2 3">SSH23</strain>
    </source>
</reference>
<organism evidence="2 3">
    <name type="scientific">Reinekea thalattae</name>
    <dbReference type="NCBI Taxonomy" id="2593301"/>
    <lineage>
        <taxon>Bacteria</taxon>
        <taxon>Pseudomonadati</taxon>
        <taxon>Pseudomonadota</taxon>
        <taxon>Gammaproteobacteria</taxon>
        <taxon>Oceanospirillales</taxon>
        <taxon>Saccharospirillaceae</taxon>
        <taxon>Reinekea</taxon>
    </lineage>
</organism>
<accession>A0A5C8ZBA5</accession>
<keyword evidence="1" id="KW-0812">Transmembrane</keyword>
<keyword evidence="1" id="KW-1133">Transmembrane helix</keyword>
<dbReference type="RefSeq" id="WP_147713575.1">
    <property type="nucleotide sequence ID" value="NZ_VKAD01000001.1"/>
</dbReference>
<feature type="transmembrane region" description="Helical" evidence="1">
    <location>
        <begin position="128"/>
        <end position="148"/>
    </location>
</feature>
<dbReference type="InterPro" id="IPR029787">
    <property type="entry name" value="Nucleotide_cyclase"/>
</dbReference>
<evidence type="ECO:0000256" key="1">
    <source>
        <dbReference type="SAM" id="Phobius"/>
    </source>
</evidence>
<evidence type="ECO:0000313" key="2">
    <source>
        <dbReference type="EMBL" id="TXR54176.1"/>
    </source>
</evidence>
<keyword evidence="1" id="KW-0472">Membrane</keyword>
<dbReference type="AlphaFoldDB" id="A0A5C8ZBA5"/>
<proteinExistence type="predicted"/>
<dbReference type="Proteomes" id="UP000321764">
    <property type="component" value="Unassembled WGS sequence"/>
</dbReference>
<dbReference type="OrthoDB" id="6192696at2"/>
<dbReference type="EMBL" id="VKAD01000001">
    <property type="protein sequence ID" value="TXR54176.1"/>
    <property type="molecule type" value="Genomic_DNA"/>
</dbReference>
<protein>
    <recommendedName>
        <fullName evidence="4">Guanylate cyclase domain-containing protein</fullName>
    </recommendedName>
</protein>